<feature type="compositionally biased region" description="Polar residues" evidence="1">
    <location>
        <begin position="755"/>
        <end position="765"/>
    </location>
</feature>
<dbReference type="EMBL" id="FN649137">
    <property type="protein sequence ID" value="CBN73932.1"/>
    <property type="molecule type" value="Genomic_DNA"/>
</dbReference>
<evidence type="ECO:0000313" key="3">
    <source>
        <dbReference type="Proteomes" id="UP000002630"/>
    </source>
</evidence>
<organism evidence="2 3">
    <name type="scientific">Ectocarpus siliculosus</name>
    <name type="common">Brown alga</name>
    <name type="synonym">Conferva siliculosa</name>
    <dbReference type="NCBI Taxonomy" id="2880"/>
    <lineage>
        <taxon>Eukaryota</taxon>
        <taxon>Sar</taxon>
        <taxon>Stramenopiles</taxon>
        <taxon>Ochrophyta</taxon>
        <taxon>PX clade</taxon>
        <taxon>Phaeophyceae</taxon>
        <taxon>Ectocarpales</taxon>
        <taxon>Ectocarpaceae</taxon>
        <taxon>Ectocarpus</taxon>
    </lineage>
</organism>
<evidence type="ECO:0000313" key="2">
    <source>
        <dbReference type="EMBL" id="CBN73932.1"/>
    </source>
</evidence>
<keyword evidence="3" id="KW-1185">Reference proteome</keyword>
<gene>
    <name evidence="2" type="ORF">Esi_0009_0067</name>
</gene>
<feature type="compositionally biased region" description="Low complexity" evidence="1">
    <location>
        <begin position="789"/>
        <end position="802"/>
    </location>
</feature>
<protein>
    <submittedName>
        <fullName evidence="2">Uncharacterized protein</fullName>
    </submittedName>
</protein>
<accession>D8LTN5</accession>
<evidence type="ECO:0000256" key="1">
    <source>
        <dbReference type="SAM" id="MobiDB-lite"/>
    </source>
</evidence>
<sequence length="840" mass="90745">MLRRPPKKMPPSSTAVKDKVVRMFGQRSMRTLLDALSHTPVGVVEHVGSVLALCACVVEAGLTASRALTFPSPTVGGVATANGSLAITDEGRKRAAAIVDHARQLRRLHLRANNTEKNIPRSRANKHQMLGPRRAGTIGVKGEEAMMALGDLGKWAIVHKRNLPCLMKILQAAEALLLSDALLVRHFARMIGAQEAREALVEAGIFLGHVTQTCDALVEEVRRRAIAAVSVQRFWRGARVQRHQQAADPGHLGDDSLEEAKVPTAGGTVAFLPASRTNRHVGSDDIHQLAAAEMVRAVDSALFLAGTRTKAAVVLQRWTRIRRSRQYREEARVRMRTERLVTAAVGVQALARGISARRHASRATRRAAAAVTVQAFWRGLLGWKRARSREFGVVFLQRWWRYTTALSHLSRISALAQTRNLESLADSASYVRRITLGIFSHDEPTLGLSASRYPRKVWIHKQWTRQMITPLSPSSVGRLGRSQRDSRLGIADCDHRDASLSLHLAKARFEMEQRSTPKAAGDILRALVTRHFSQPPALGKLTSALRRRKNRVGGDGSLSLTHRTGEMAAVRAGQGQHAPGLTPRFIEGKENHNNNTNTKSSSNNNDSNSNNNGPACAIDGSDGMPVSPGKGPEPRTAVSGAFRGEPLQDIDGAKFPSEIPSRTVQPTLGLASTDRCEVAAGPSAPDGGKSASPCLSIVDEVASQQADAHRKTSRGLGMEYDAPLARPSCQTGNGTDLAARATSTAPLQRAEKATNVPQTPSSPTDAPSAGMRLLHRHRQRHRGDSDEQTAATAAGAPLLPGGCRAAVPHGQCLPPETCRPPPARPSHQFWTAPSRTRPEG</sequence>
<proteinExistence type="predicted"/>
<dbReference type="SMART" id="SM00015">
    <property type="entry name" value="IQ"/>
    <property type="match status" value="3"/>
</dbReference>
<dbReference type="PROSITE" id="PS50096">
    <property type="entry name" value="IQ"/>
    <property type="match status" value="2"/>
</dbReference>
<dbReference type="EMBL" id="FN649732">
    <property type="protein sequence ID" value="CBN73932.1"/>
    <property type="molecule type" value="Genomic_DNA"/>
</dbReference>
<feature type="region of interest" description="Disordered" evidence="1">
    <location>
        <begin position="705"/>
        <end position="840"/>
    </location>
</feature>
<name>D8LTN5_ECTSI</name>
<feature type="compositionally biased region" description="Low complexity" evidence="1">
    <location>
        <begin position="593"/>
        <end position="612"/>
    </location>
</feature>
<feature type="region of interest" description="Disordered" evidence="1">
    <location>
        <begin position="569"/>
        <end position="666"/>
    </location>
</feature>
<dbReference type="Proteomes" id="UP000002630">
    <property type="component" value="Linkage Group LG07"/>
</dbReference>
<dbReference type="InterPro" id="IPR000048">
    <property type="entry name" value="IQ_motif_EF-hand-BS"/>
</dbReference>
<reference evidence="2 3" key="1">
    <citation type="journal article" date="2010" name="Nature">
        <title>The Ectocarpus genome and the independent evolution of multicellularity in brown algae.</title>
        <authorList>
            <person name="Cock J.M."/>
            <person name="Sterck L."/>
            <person name="Rouze P."/>
            <person name="Scornet D."/>
            <person name="Allen A.E."/>
            <person name="Amoutzias G."/>
            <person name="Anthouard V."/>
            <person name="Artiguenave F."/>
            <person name="Aury J.M."/>
            <person name="Badger J.H."/>
            <person name="Beszteri B."/>
            <person name="Billiau K."/>
            <person name="Bonnet E."/>
            <person name="Bothwell J.H."/>
            <person name="Bowler C."/>
            <person name="Boyen C."/>
            <person name="Brownlee C."/>
            <person name="Carrano C.J."/>
            <person name="Charrier B."/>
            <person name="Cho G.Y."/>
            <person name="Coelho S.M."/>
            <person name="Collen J."/>
            <person name="Corre E."/>
            <person name="Da Silva C."/>
            <person name="Delage L."/>
            <person name="Delaroque N."/>
            <person name="Dittami S.M."/>
            <person name="Doulbeau S."/>
            <person name="Elias M."/>
            <person name="Farnham G."/>
            <person name="Gachon C.M."/>
            <person name="Gschloessl B."/>
            <person name="Heesch S."/>
            <person name="Jabbari K."/>
            <person name="Jubin C."/>
            <person name="Kawai H."/>
            <person name="Kimura K."/>
            <person name="Kloareg B."/>
            <person name="Kupper F.C."/>
            <person name="Lang D."/>
            <person name="Le Bail A."/>
            <person name="Leblanc C."/>
            <person name="Lerouge P."/>
            <person name="Lohr M."/>
            <person name="Lopez P.J."/>
            <person name="Martens C."/>
            <person name="Maumus F."/>
            <person name="Michel G."/>
            <person name="Miranda-Saavedra D."/>
            <person name="Morales J."/>
            <person name="Moreau H."/>
            <person name="Motomura T."/>
            <person name="Nagasato C."/>
            <person name="Napoli C.A."/>
            <person name="Nelson D.R."/>
            <person name="Nyvall-Collen P."/>
            <person name="Peters A.F."/>
            <person name="Pommier C."/>
            <person name="Potin P."/>
            <person name="Poulain J."/>
            <person name="Quesneville H."/>
            <person name="Read B."/>
            <person name="Rensing S.A."/>
            <person name="Ritter A."/>
            <person name="Rousvoal S."/>
            <person name="Samanta M."/>
            <person name="Samson G."/>
            <person name="Schroeder D.C."/>
            <person name="Segurens B."/>
            <person name="Strittmatter M."/>
            <person name="Tonon T."/>
            <person name="Tregear J.W."/>
            <person name="Valentin K."/>
            <person name="von Dassow P."/>
            <person name="Yamagishi T."/>
            <person name="Van de Peer Y."/>
            <person name="Wincker P."/>
        </authorList>
    </citation>
    <scope>NUCLEOTIDE SEQUENCE [LARGE SCALE GENOMIC DNA]</scope>
    <source>
        <strain evidence="3">Ec32 / CCAP1310/4</strain>
    </source>
</reference>
<dbReference type="AlphaFoldDB" id="D8LTN5"/>
<dbReference type="InParanoid" id="D8LTN5"/>